<dbReference type="NCBIfam" id="TIGR01200">
    <property type="entry name" value="GLPGLI"/>
    <property type="match status" value="1"/>
</dbReference>
<dbReference type="Pfam" id="PF09697">
    <property type="entry name" value="Porph_ging"/>
    <property type="match status" value="1"/>
</dbReference>
<organism evidence="1 2">
    <name type="scientific">Prevotella scopos JCM 17725</name>
    <dbReference type="NCBI Taxonomy" id="1236518"/>
    <lineage>
        <taxon>Bacteria</taxon>
        <taxon>Pseudomonadati</taxon>
        <taxon>Bacteroidota</taxon>
        <taxon>Bacteroidia</taxon>
        <taxon>Bacteroidales</taxon>
        <taxon>Prevotellaceae</taxon>
        <taxon>Prevotella</taxon>
    </lineage>
</organism>
<proteinExistence type="predicted"/>
<gene>
    <name evidence="1" type="ORF">SAMN05444364_10597</name>
</gene>
<accession>A0AAX2F249</accession>
<dbReference type="InterPro" id="IPR005901">
    <property type="entry name" value="GLPGLI"/>
</dbReference>
<dbReference type="Proteomes" id="UP000184105">
    <property type="component" value="Unassembled WGS sequence"/>
</dbReference>
<comment type="caution">
    <text evidence="1">The sequence shown here is derived from an EMBL/GenBank/DDBJ whole genome shotgun (WGS) entry which is preliminary data.</text>
</comment>
<dbReference type="AlphaFoldDB" id="A0AAX2F249"/>
<keyword evidence="2" id="KW-1185">Reference proteome</keyword>
<evidence type="ECO:0000313" key="2">
    <source>
        <dbReference type="Proteomes" id="UP000184105"/>
    </source>
</evidence>
<sequence>MCPASNILKIVYAMKKILILILLLYVGNSTFAQELQNRTEFECQYKYSYQNDTVKGTTKDDRLVLLIGSKVSKCCSFYSLQIDSLMSKPNWYEIYRKQLNKAFASNIDPPHRRMKAYVYKNYPEGKMTVTDGLSLQDYIYVDSLNNINWTMVDSTKTILNYTVQMATCDYRGHHWTAWFAPDVPVSDGPWKLHGLPGLIMEAYDTNAYHHFTIVGIRKVSDMPIVMSKTYVGTNKFEKVKRKDFLKMQRQYLENMSGIIKMETGIDIDPNSSRKQLGFQPLETE</sequence>
<dbReference type="RefSeq" id="WP_025837015.1">
    <property type="nucleotide sequence ID" value="NZ_BAKP01000003.1"/>
</dbReference>
<protein>
    <submittedName>
        <fullName evidence="1">GLPGLI family protein</fullName>
    </submittedName>
</protein>
<evidence type="ECO:0000313" key="1">
    <source>
        <dbReference type="EMBL" id="SHF69134.1"/>
    </source>
</evidence>
<dbReference type="EMBL" id="FQWA01000005">
    <property type="protein sequence ID" value="SHF69134.1"/>
    <property type="molecule type" value="Genomic_DNA"/>
</dbReference>
<reference evidence="1 2" key="1">
    <citation type="submission" date="2016-11" db="EMBL/GenBank/DDBJ databases">
        <authorList>
            <person name="Varghese N."/>
            <person name="Submissions S."/>
        </authorList>
    </citation>
    <scope>NUCLEOTIDE SEQUENCE [LARGE SCALE GENOMIC DNA]</scope>
    <source>
        <strain evidence="1 2">DSM 22613</strain>
    </source>
</reference>
<name>A0AAX2F249_9BACT</name>